<comment type="similarity">
    <text evidence="2">Belongs to the prokaryotic/mitochondrial release factor family.</text>
</comment>
<protein>
    <recommendedName>
        <fullName evidence="6">Prokaryotic-type class I peptide chain release factors domain-containing protein</fullName>
    </recommendedName>
</protein>
<feature type="compositionally biased region" description="Pro residues" evidence="5">
    <location>
        <begin position="62"/>
        <end position="71"/>
    </location>
</feature>
<evidence type="ECO:0000259" key="6">
    <source>
        <dbReference type="Pfam" id="PF00472"/>
    </source>
</evidence>
<feature type="compositionally biased region" description="Basic and acidic residues" evidence="5">
    <location>
        <begin position="88"/>
        <end position="102"/>
    </location>
</feature>
<dbReference type="InterPro" id="IPR045853">
    <property type="entry name" value="Pep_chain_release_fac_I_sf"/>
</dbReference>
<sequence>MVPVWRACLRSSFRPAVSVYSIYWPKSSCSSFCTSNGGTGDDDDLDEIFGASADISHSIHPPLHPKPPLPTSPNFKNSPTTDTNETQKPQEEKTSQIKREPSPIDGEFLEIREKFIRGWGKGGQKVNKTNNAVFLHETKYNITVKCHETRSREQNRKIARKILKDKVLEVHNIQTKEQRKVEKIQKRKAKKKKRSKLKYADQVRADTG</sequence>
<dbReference type="SUPFAM" id="SSF75620">
    <property type="entry name" value="Release factor"/>
    <property type="match status" value="1"/>
</dbReference>
<comment type="subcellular location">
    <subcellularLocation>
        <location evidence="1">Mitochondrion</location>
    </subcellularLocation>
</comment>
<organism evidence="7">
    <name type="scientific">Vannella robusta</name>
    <dbReference type="NCBI Taxonomy" id="1487602"/>
    <lineage>
        <taxon>Eukaryota</taxon>
        <taxon>Amoebozoa</taxon>
        <taxon>Discosea</taxon>
        <taxon>Flabellinia</taxon>
        <taxon>Vannellidae</taxon>
        <taxon>Vannella</taxon>
    </lineage>
</organism>
<evidence type="ECO:0000256" key="1">
    <source>
        <dbReference type="ARBA" id="ARBA00004173"/>
    </source>
</evidence>
<feature type="region of interest" description="Disordered" evidence="5">
    <location>
        <begin position="176"/>
        <end position="208"/>
    </location>
</feature>
<evidence type="ECO:0000313" key="7">
    <source>
        <dbReference type="EMBL" id="CAE2211390.1"/>
    </source>
</evidence>
<feature type="compositionally biased region" description="Basic and acidic residues" evidence="5">
    <location>
        <begin position="198"/>
        <end position="208"/>
    </location>
</feature>
<evidence type="ECO:0000256" key="5">
    <source>
        <dbReference type="SAM" id="MobiDB-lite"/>
    </source>
</evidence>
<proteinExistence type="inferred from homology"/>
<name>A0A7S4HWQ7_9EUKA</name>
<dbReference type="InterPro" id="IPR000352">
    <property type="entry name" value="Pep_chain_release_fac_I"/>
</dbReference>
<keyword evidence="4" id="KW-0496">Mitochondrion</keyword>
<dbReference type="GO" id="GO:0003747">
    <property type="term" value="F:translation release factor activity"/>
    <property type="evidence" value="ECO:0007669"/>
    <property type="project" value="InterPro"/>
</dbReference>
<feature type="compositionally biased region" description="Basic residues" evidence="5">
    <location>
        <begin position="185"/>
        <end position="197"/>
    </location>
</feature>
<dbReference type="AlphaFoldDB" id="A0A7S4HWQ7"/>
<reference evidence="7" key="1">
    <citation type="submission" date="2021-01" db="EMBL/GenBank/DDBJ databases">
        <authorList>
            <person name="Corre E."/>
            <person name="Pelletier E."/>
            <person name="Niang G."/>
            <person name="Scheremetjew M."/>
            <person name="Finn R."/>
            <person name="Kale V."/>
            <person name="Holt S."/>
            <person name="Cochrane G."/>
            <person name="Meng A."/>
            <person name="Brown T."/>
            <person name="Cohen L."/>
        </authorList>
    </citation>
    <scope>NUCLEOTIDE SEQUENCE</scope>
    <source>
        <strain evidence="7">DIVA3 518/3/11/1/6</strain>
    </source>
</reference>
<dbReference type="GO" id="GO:0005739">
    <property type="term" value="C:mitochondrion"/>
    <property type="evidence" value="ECO:0007669"/>
    <property type="project" value="UniProtKB-SubCell"/>
</dbReference>
<dbReference type="PANTHER" id="PTHR46203">
    <property type="entry name" value="PROBABLE PEPTIDE CHAIN RELEASE FACTOR C12ORF65"/>
    <property type="match status" value="1"/>
</dbReference>
<dbReference type="Gene3D" id="3.30.160.20">
    <property type="match status" value="1"/>
</dbReference>
<dbReference type="InterPro" id="IPR052405">
    <property type="entry name" value="Mito_Transl_Release_Factor"/>
</dbReference>
<feature type="compositionally biased region" description="Polar residues" evidence="5">
    <location>
        <begin position="74"/>
        <end position="87"/>
    </location>
</feature>
<dbReference type="Pfam" id="PF00472">
    <property type="entry name" value="RF-1"/>
    <property type="match status" value="1"/>
</dbReference>
<feature type="region of interest" description="Disordered" evidence="5">
    <location>
        <begin position="56"/>
        <end position="103"/>
    </location>
</feature>
<evidence type="ECO:0000256" key="2">
    <source>
        <dbReference type="ARBA" id="ARBA00010835"/>
    </source>
</evidence>
<evidence type="ECO:0000256" key="3">
    <source>
        <dbReference type="ARBA" id="ARBA00022946"/>
    </source>
</evidence>
<feature type="domain" description="Prokaryotic-type class I peptide chain release factors" evidence="6">
    <location>
        <begin position="110"/>
        <end position="198"/>
    </location>
</feature>
<dbReference type="PANTHER" id="PTHR46203:SF1">
    <property type="entry name" value="MITOCHONDRIAL TRANSLATION RELEASE FACTOR IN RESCUE"/>
    <property type="match status" value="1"/>
</dbReference>
<evidence type="ECO:0000256" key="4">
    <source>
        <dbReference type="ARBA" id="ARBA00023128"/>
    </source>
</evidence>
<gene>
    <name evidence="7" type="ORF">VSP0166_LOCUS5362</name>
</gene>
<dbReference type="EMBL" id="HBKP01007454">
    <property type="protein sequence ID" value="CAE2211390.1"/>
    <property type="molecule type" value="Transcribed_RNA"/>
</dbReference>
<accession>A0A7S4HWQ7</accession>
<keyword evidence="3" id="KW-0809">Transit peptide</keyword>